<dbReference type="InterPro" id="IPR011009">
    <property type="entry name" value="Kinase-like_dom_sf"/>
</dbReference>
<dbReference type="PANTHER" id="PTHR11012:SF30">
    <property type="entry name" value="PROTEIN KINASE-LIKE DOMAIN-CONTAINING"/>
    <property type="match status" value="1"/>
</dbReference>
<dbReference type="InterPro" id="IPR004119">
    <property type="entry name" value="EcKL"/>
</dbReference>
<evidence type="ECO:0000259" key="1">
    <source>
        <dbReference type="SMART" id="SM00587"/>
    </source>
</evidence>
<feature type="domain" description="CHK kinase-like" evidence="1">
    <location>
        <begin position="122"/>
        <end position="309"/>
    </location>
</feature>
<proteinExistence type="predicted"/>
<dbReference type="SUPFAM" id="SSF56112">
    <property type="entry name" value="Protein kinase-like (PK-like)"/>
    <property type="match status" value="1"/>
</dbReference>
<dbReference type="PANTHER" id="PTHR11012">
    <property type="entry name" value="PROTEIN KINASE-LIKE DOMAIN-CONTAINING"/>
    <property type="match status" value="1"/>
</dbReference>
<name>A0AAW1IV03_POPJA</name>
<dbReference type="EMBL" id="JASPKY010000533">
    <property type="protein sequence ID" value="KAK9693701.1"/>
    <property type="molecule type" value="Genomic_DNA"/>
</dbReference>
<protein>
    <submittedName>
        <fullName evidence="2">Ecdysteroid kinase-like family</fullName>
    </submittedName>
</protein>
<gene>
    <name evidence="2" type="ORF">QE152_g34042</name>
</gene>
<organism evidence="2 3">
    <name type="scientific">Popillia japonica</name>
    <name type="common">Japanese beetle</name>
    <dbReference type="NCBI Taxonomy" id="7064"/>
    <lineage>
        <taxon>Eukaryota</taxon>
        <taxon>Metazoa</taxon>
        <taxon>Ecdysozoa</taxon>
        <taxon>Arthropoda</taxon>
        <taxon>Hexapoda</taxon>
        <taxon>Insecta</taxon>
        <taxon>Pterygota</taxon>
        <taxon>Neoptera</taxon>
        <taxon>Endopterygota</taxon>
        <taxon>Coleoptera</taxon>
        <taxon>Polyphaga</taxon>
        <taxon>Scarabaeiformia</taxon>
        <taxon>Scarabaeidae</taxon>
        <taxon>Rutelinae</taxon>
        <taxon>Popillia</taxon>
    </lineage>
</organism>
<dbReference type="AlphaFoldDB" id="A0AAW1IV03"/>
<dbReference type="SMART" id="SM00587">
    <property type="entry name" value="CHK"/>
    <property type="match status" value="1"/>
</dbReference>
<dbReference type="Pfam" id="PF02958">
    <property type="entry name" value="EcKL"/>
    <property type="match status" value="1"/>
</dbReference>
<accession>A0AAW1IV03</accession>
<evidence type="ECO:0000313" key="2">
    <source>
        <dbReference type="EMBL" id="KAK9693701.1"/>
    </source>
</evidence>
<evidence type="ECO:0000313" key="3">
    <source>
        <dbReference type="Proteomes" id="UP001458880"/>
    </source>
</evidence>
<dbReference type="GO" id="GO:0016301">
    <property type="term" value="F:kinase activity"/>
    <property type="evidence" value="ECO:0007669"/>
    <property type="project" value="UniProtKB-KW"/>
</dbReference>
<keyword evidence="2" id="KW-0808">Transferase</keyword>
<dbReference type="Gene3D" id="3.90.1200.10">
    <property type="match status" value="1"/>
</dbReference>
<reference evidence="2 3" key="1">
    <citation type="journal article" date="2024" name="BMC Genomics">
        <title>De novo assembly and annotation of Popillia japonica's genome with initial clues to its potential as an invasive pest.</title>
        <authorList>
            <person name="Cucini C."/>
            <person name="Boschi S."/>
            <person name="Funari R."/>
            <person name="Cardaioli E."/>
            <person name="Iannotti N."/>
            <person name="Marturano G."/>
            <person name="Paoli F."/>
            <person name="Bruttini M."/>
            <person name="Carapelli A."/>
            <person name="Frati F."/>
            <person name="Nardi F."/>
        </authorList>
    </citation>
    <scope>NUCLEOTIDE SEQUENCE [LARGE SCALE GENOMIC DNA]</scope>
    <source>
        <strain evidence="2">DMR45628</strain>
    </source>
</reference>
<comment type="caution">
    <text evidence="2">The sequence shown here is derived from an EMBL/GenBank/DDBJ whole genome shotgun (WGS) entry which is preliminary data.</text>
</comment>
<keyword evidence="2" id="KW-0418">Kinase</keyword>
<sequence length="311" mass="35892">MLNNFEHIKNALAAARNLGNCEIIPVEESRKGDGVIAVINRVTFTGIDSNNQLHKENLILKTAPTHEIYRKSSPIHEMYQNEIYAYRTILPTLREKYENLGLKFVNFPECYLSNSEEDSEYLVFEDLTCDGFKLWRKQETMDDDHLFMVLENLAKFHSASILLKKKYSEVWKNLIGNLNDVTKKFFCGTDFCEAIVDLAKTIDPILPDQNDASNRFKMFRDNEMREFLCEFCNQTDSESVIVHGDLWCNNILFKYGDATNPTKPTDIALLDFQGIRLSSIAVDLSYFLYISCSKQSMSAIEKYLQGLGYRQ</sequence>
<dbReference type="InterPro" id="IPR015897">
    <property type="entry name" value="CHK_kinase-like"/>
</dbReference>
<dbReference type="Proteomes" id="UP001458880">
    <property type="component" value="Unassembled WGS sequence"/>
</dbReference>
<keyword evidence="3" id="KW-1185">Reference proteome</keyword>